<feature type="compositionally biased region" description="Basic residues" evidence="1">
    <location>
        <begin position="45"/>
        <end position="54"/>
    </location>
</feature>
<feature type="compositionally biased region" description="Basic residues" evidence="1">
    <location>
        <begin position="77"/>
        <end position="124"/>
    </location>
</feature>
<evidence type="ECO:0000313" key="3">
    <source>
        <dbReference type="Proteomes" id="UP000487882"/>
    </source>
</evidence>
<evidence type="ECO:0000256" key="1">
    <source>
        <dbReference type="SAM" id="MobiDB-lite"/>
    </source>
</evidence>
<proteinExistence type="predicted"/>
<feature type="region of interest" description="Disordered" evidence="1">
    <location>
        <begin position="1"/>
        <end position="169"/>
    </location>
</feature>
<feature type="compositionally biased region" description="Low complexity" evidence="1">
    <location>
        <begin position="125"/>
        <end position="137"/>
    </location>
</feature>
<sequence length="169" mass="19976">MLSYRSSITEKAEKENPCIAHSAARPSRKVQNSAPIAARSYQNIRLRRIPRNQRRTPSSQSSKRLRRPLLSRNSSQRLKHRQRRHNLHSQQHNRHSLSSRQLRRPKHLNPLSRKRHRSRCRQRRTQLLSSSRRNSSRNPFLTPSLHSRPRKLLSSPCRRCSQHSSMLPA</sequence>
<dbReference type="EMBL" id="WNLP01000016">
    <property type="protein sequence ID" value="MUH60574.1"/>
    <property type="molecule type" value="Genomic_DNA"/>
</dbReference>
<gene>
    <name evidence="2" type="ORF">GSD1FS_1956</name>
</gene>
<dbReference type="AlphaFoldDB" id="A0A7K1J7D5"/>
<name>A0A7K1J7D5_9BIFI</name>
<organism evidence="2 3">
    <name type="scientific">Bifidobacterium canis</name>
    <dbReference type="NCBI Taxonomy" id="2610880"/>
    <lineage>
        <taxon>Bacteria</taxon>
        <taxon>Bacillati</taxon>
        <taxon>Actinomycetota</taxon>
        <taxon>Actinomycetes</taxon>
        <taxon>Bifidobacteriales</taxon>
        <taxon>Bifidobacteriaceae</taxon>
        <taxon>Bifidobacterium</taxon>
    </lineage>
</organism>
<comment type="caution">
    <text evidence="2">The sequence shown here is derived from an EMBL/GenBank/DDBJ whole genome shotgun (WGS) entry which is preliminary data.</text>
</comment>
<accession>A0A7K1J7D5</accession>
<evidence type="ECO:0000313" key="2">
    <source>
        <dbReference type="EMBL" id="MUH60574.1"/>
    </source>
</evidence>
<keyword evidence="3" id="KW-1185">Reference proteome</keyword>
<reference evidence="2 3" key="1">
    <citation type="submission" date="2019-09" db="EMBL/GenBank/DDBJ databases">
        <title>Bifidobacterium canis sp. nov., isolated from the digestive tract of German Shepherd dog puppy.</title>
        <authorList>
            <person name="Bunesova V."/>
        </authorList>
    </citation>
    <scope>NUCLEOTIDE SEQUENCE [LARGE SCALE GENOMIC DNA]</scope>
    <source>
        <strain evidence="2 3">GSD1FS</strain>
    </source>
</reference>
<protein>
    <submittedName>
        <fullName evidence="2">Uncharacterized protein</fullName>
    </submittedName>
</protein>
<dbReference type="Proteomes" id="UP000487882">
    <property type="component" value="Unassembled WGS sequence"/>
</dbReference>